<sequence>MCRWIAYTGKPIFLDRLVTQPAHSLVKQSLDSKLNITASGKLLTTNGDGFGIGWYGSHDDPGLFKDDLPAWHDENLKHICHQVKSHTFFAHIRATTTGDIQRTNCHPFSYKNWLFQHNDHVTQFESIRRELQLDIEPSLFPELKGTTDSETFFLLALTYGLTERPKEALQRMVKRVLKALRNNDPTGALNLSCALSDGKTLYTLRFSYNEEAMTQFYSTHSHCFGDFEGPDEKMPSESTVVVSEPLDKASEKWTEIPNNTFTTVVKNNVTIEPFLDESEADSV</sequence>
<evidence type="ECO:0000313" key="3">
    <source>
        <dbReference type="EMBL" id="QJR79955.1"/>
    </source>
</evidence>
<dbReference type="InterPro" id="IPR026869">
    <property type="entry name" value="EgtC-like"/>
</dbReference>
<dbReference type="Proteomes" id="UP000219285">
    <property type="component" value="Chromosome"/>
</dbReference>
<dbReference type="PANTHER" id="PTHR43187">
    <property type="entry name" value="GLUTAMINE AMIDOTRANSFERASE DUG3-RELATED"/>
    <property type="match status" value="1"/>
</dbReference>
<accession>A0A6M4MBN9</accession>
<dbReference type="InterPro" id="IPR017932">
    <property type="entry name" value="GATase_2_dom"/>
</dbReference>
<gene>
    <name evidence="3" type="ORF">CA267_003730</name>
</gene>
<dbReference type="PANTHER" id="PTHR43187:SF1">
    <property type="entry name" value="GLUTAMINE AMIDOTRANSFERASE DUG3-RELATED"/>
    <property type="match status" value="1"/>
</dbReference>
<proteinExistence type="predicted"/>
<dbReference type="KEGG" id="apel:CA267_003730"/>
<protein>
    <submittedName>
        <fullName evidence="3">Class II glutamine amidotransferase</fullName>
    </submittedName>
</protein>
<keyword evidence="3" id="KW-0808">Transferase</keyword>
<dbReference type="InterPro" id="IPR052373">
    <property type="entry name" value="Gamma-glu_amide_hydrolase"/>
</dbReference>
<dbReference type="CDD" id="cd01908">
    <property type="entry name" value="YafJ"/>
    <property type="match status" value="1"/>
</dbReference>
<keyword evidence="4" id="KW-1185">Reference proteome</keyword>
<dbReference type="Pfam" id="PF13230">
    <property type="entry name" value="GATase_4"/>
    <property type="match status" value="1"/>
</dbReference>
<dbReference type="PROSITE" id="PS51278">
    <property type="entry name" value="GATASE_TYPE_2"/>
    <property type="match status" value="1"/>
</dbReference>
<keyword evidence="1 3" id="KW-0315">Glutamine amidotransferase</keyword>
<dbReference type="GO" id="GO:0016740">
    <property type="term" value="F:transferase activity"/>
    <property type="evidence" value="ECO:0007669"/>
    <property type="project" value="UniProtKB-KW"/>
</dbReference>
<dbReference type="Gene3D" id="3.60.20.10">
    <property type="entry name" value="Glutamine Phosphoribosylpyrophosphate, subunit 1, domain 1"/>
    <property type="match status" value="1"/>
</dbReference>
<feature type="domain" description="Glutamine amidotransferase type-2" evidence="2">
    <location>
        <begin position="2"/>
        <end position="267"/>
    </location>
</feature>
<dbReference type="RefSeq" id="WP_075608732.1">
    <property type="nucleotide sequence ID" value="NZ_CP052766.1"/>
</dbReference>
<dbReference type="InterPro" id="IPR029055">
    <property type="entry name" value="Ntn_hydrolases_N"/>
</dbReference>
<dbReference type="OrthoDB" id="9804310at2"/>
<reference evidence="4" key="1">
    <citation type="submission" date="2014-12" db="EMBL/GenBank/DDBJ databases">
        <title>Complete genome sequence of a multi-drug resistant Klebsiella pneumoniae.</title>
        <authorList>
            <person name="Hua X."/>
            <person name="Chen Q."/>
            <person name="Li X."/>
            <person name="Feng Y."/>
            <person name="Ruan Z."/>
            <person name="Yu Y."/>
        </authorList>
    </citation>
    <scope>NUCLEOTIDE SEQUENCE [LARGE SCALE GENOMIC DNA]</scope>
    <source>
        <strain evidence="4">5.12</strain>
    </source>
</reference>
<evidence type="ECO:0000256" key="1">
    <source>
        <dbReference type="ARBA" id="ARBA00022962"/>
    </source>
</evidence>
<dbReference type="AlphaFoldDB" id="A0A6M4MBN9"/>
<name>A0A6M4MBN9_9ALTE</name>
<dbReference type="SUPFAM" id="SSF56235">
    <property type="entry name" value="N-terminal nucleophile aminohydrolases (Ntn hydrolases)"/>
    <property type="match status" value="1"/>
</dbReference>
<evidence type="ECO:0000259" key="2">
    <source>
        <dbReference type="PROSITE" id="PS51278"/>
    </source>
</evidence>
<dbReference type="EMBL" id="CP052766">
    <property type="protein sequence ID" value="QJR79955.1"/>
    <property type="molecule type" value="Genomic_DNA"/>
</dbReference>
<organism evidence="3 4">
    <name type="scientific">Alteromonas pelagimontana</name>
    <dbReference type="NCBI Taxonomy" id="1858656"/>
    <lineage>
        <taxon>Bacteria</taxon>
        <taxon>Pseudomonadati</taxon>
        <taxon>Pseudomonadota</taxon>
        <taxon>Gammaproteobacteria</taxon>
        <taxon>Alteromonadales</taxon>
        <taxon>Alteromonadaceae</taxon>
        <taxon>Alteromonas/Salinimonas group</taxon>
        <taxon>Alteromonas</taxon>
    </lineage>
</organism>
<evidence type="ECO:0000313" key="4">
    <source>
        <dbReference type="Proteomes" id="UP000219285"/>
    </source>
</evidence>
<reference evidence="3 4" key="2">
    <citation type="submission" date="2020-04" db="EMBL/GenBank/DDBJ databases">
        <title>Complete genome sequence of Alteromonas pelagimontana 5.12T.</title>
        <authorList>
            <person name="Sinha R.K."/>
            <person name="Krishnan K.P."/>
            <person name="Kurian J.P."/>
        </authorList>
    </citation>
    <scope>NUCLEOTIDE SEQUENCE [LARGE SCALE GENOMIC DNA]</scope>
    <source>
        <strain evidence="3 4">5.12</strain>
    </source>
</reference>